<feature type="binding site" evidence="7">
    <location>
        <position position="84"/>
    </location>
    <ligand>
        <name>Zn(2+)</name>
        <dbReference type="ChEBI" id="CHEBI:29105"/>
        <note>catalytic</note>
    </ligand>
</feature>
<gene>
    <name evidence="7 8" type="primary">ybeY</name>
    <name evidence="8" type="ORF">ENR63_03425</name>
</gene>
<name>A0A7C4TQ84_UNCKA</name>
<dbReference type="GO" id="GO:0006364">
    <property type="term" value="P:rRNA processing"/>
    <property type="evidence" value="ECO:0007669"/>
    <property type="project" value="UniProtKB-UniRule"/>
</dbReference>
<dbReference type="EC" id="3.1.-.-" evidence="7"/>
<comment type="function">
    <text evidence="7">Single strand-specific metallo-endoribonuclease involved in late-stage 70S ribosome quality control and in maturation of the 3' terminus of the 16S rRNA.</text>
</comment>
<comment type="cofactor">
    <cofactor evidence="7">
        <name>Zn(2+)</name>
        <dbReference type="ChEBI" id="CHEBI:29105"/>
    </cofactor>
    <text evidence="7">Binds 1 zinc ion.</text>
</comment>
<evidence type="ECO:0000256" key="1">
    <source>
        <dbReference type="ARBA" id="ARBA00010875"/>
    </source>
</evidence>
<evidence type="ECO:0000256" key="7">
    <source>
        <dbReference type="HAMAP-Rule" id="MF_00009"/>
    </source>
</evidence>
<keyword evidence="4 7" id="KW-0255">Endonuclease</keyword>
<dbReference type="GO" id="GO:0005737">
    <property type="term" value="C:cytoplasm"/>
    <property type="evidence" value="ECO:0007669"/>
    <property type="project" value="UniProtKB-SubCell"/>
</dbReference>
<evidence type="ECO:0000256" key="6">
    <source>
        <dbReference type="ARBA" id="ARBA00022833"/>
    </source>
</evidence>
<reference evidence="8" key="1">
    <citation type="journal article" date="2020" name="mSystems">
        <title>Genome- and Community-Level Interaction Insights into Carbon Utilization and Element Cycling Functions of Hydrothermarchaeota in Hydrothermal Sediment.</title>
        <authorList>
            <person name="Zhou Z."/>
            <person name="Liu Y."/>
            <person name="Xu W."/>
            <person name="Pan J."/>
            <person name="Luo Z.H."/>
            <person name="Li M."/>
        </authorList>
    </citation>
    <scope>NUCLEOTIDE SEQUENCE [LARGE SCALE GENOMIC DNA]</scope>
    <source>
        <strain evidence="8">SpSt-417</strain>
    </source>
</reference>
<evidence type="ECO:0000256" key="5">
    <source>
        <dbReference type="ARBA" id="ARBA00022801"/>
    </source>
</evidence>
<dbReference type="GO" id="GO:0004222">
    <property type="term" value="F:metalloendopeptidase activity"/>
    <property type="evidence" value="ECO:0007669"/>
    <property type="project" value="InterPro"/>
</dbReference>
<sequence>MSILDKNKIYISVSISNDSEIKKLNKEYRNKDKSTDVLSFNIDTVDEDGTYYLGDVVVNKEQAARQAQEYGNSVEQEVSELVGHGVLHLLGIHHDGDDH</sequence>
<dbReference type="Pfam" id="PF02130">
    <property type="entry name" value="YbeY"/>
    <property type="match status" value="1"/>
</dbReference>
<dbReference type="SUPFAM" id="SSF55486">
    <property type="entry name" value="Metalloproteases ('zincins'), catalytic domain"/>
    <property type="match status" value="1"/>
</dbReference>
<evidence type="ECO:0000313" key="8">
    <source>
        <dbReference type="EMBL" id="HGW29945.1"/>
    </source>
</evidence>
<evidence type="ECO:0000256" key="2">
    <source>
        <dbReference type="ARBA" id="ARBA00022722"/>
    </source>
</evidence>
<feature type="binding site" evidence="7">
    <location>
        <position position="94"/>
    </location>
    <ligand>
        <name>Zn(2+)</name>
        <dbReference type="ChEBI" id="CHEBI:29105"/>
        <note>catalytic</note>
    </ligand>
</feature>
<comment type="subcellular location">
    <subcellularLocation>
        <location evidence="7">Cytoplasm</location>
    </subcellularLocation>
</comment>
<organism evidence="8">
    <name type="scientific">candidate division WWE3 bacterium</name>
    <dbReference type="NCBI Taxonomy" id="2053526"/>
    <lineage>
        <taxon>Bacteria</taxon>
        <taxon>Katanobacteria</taxon>
    </lineage>
</organism>
<feature type="binding site" evidence="7">
    <location>
        <position position="88"/>
    </location>
    <ligand>
        <name>Zn(2+)</name>
        <dbReference type="ChEBI" id="CHEBI:29105"/>
        <note>catalytic</note>
    </ligand>
</feature>
<dbReference type="PANTHER" id="PTHR46986:SF1">
    <property type="entry name" value="ENDORIBONUCLEASE YBEY, CHLOROPLASTIC"/>
    <property type="match status" value="1"/>
</dbReference>
<dbReference type="AlphaFoldDB" id="A0A7C4TQ84"/>
<dbReference type="NCBIfam" id="TIGR00043">
    <property type="entry name" value="rRNA maturation RNase YbeY"/>
    <property type="match status" value="1"/>
</dbReference>
<evidence type="ECO:0000256" key="4">
    <source>
        <dbReference type="ARBA" id="ARBA00022759"/>
    </source>
</evidence>
<dbReference type="Gene3D" id="3.40.390.30">
    <property type="entry name" value="Metalloproteases ('zincins'), catalytic domain"/>
    <property type="match status" value="1"/>
</dbReference>
<dbReference type="EMBL" id="DSRT01000185">
    <property type="protein sequence ID" value="HGW29945.1"/>
    <property type="molecule type" value="Genomic_DNA"/>
</dbReference>
<dbReference type="HAMAP" id="MF_00009">
    <property type="entry name" value="Endoribonucl_YbeY"/>
    <property type="match status" value="1"/>
</dbReference>
<evidence type="ECO:0000256" key="3">
    <source>
        <dbReference type="ARBA" id="ARBA00022723"/>
    </source>
</evidence>
<dbReference type="PANTHER" id="PTHR46986">
    <property type="entry name" value="ENDORIBONUCLEASE YBEY, CHLOROPLASTIC"/>
    <property type="match status" value="1"/>
</dbReference>
<dbReference type="GO" id="GO:0004521">
    <property type="term" value="F:RNA endonuclease activity"/>
    <property type="evidence" value="ECO:0007669"/>
    <property type="project" value="UniProtKB-UniRule"/>
</dbReference>
<comment type="similarity">
    <text evidence="1 7">Belongs to the endoribonuclease YbeY family.</text>
</comment>
<protein>
    <recommendedName>
        <fullName evidence="7">Endoribonuclease YbeY</fullName>
        <ecNumber evidence="7">3.1.-.-</ecNumber>
    </recommendedName>
</protein>
<keyword evidence="2 7" id="KW-0540">Nuclease</keyword>
<proteinExistence type="inferred from homology"/>
<accession>A0A7C4TQ84</accession>
<keyword evidence="5 7" id="KW-0378">Hydrolase</keyword>
<dbReference type="InterPro" id="IPR023091">
    <property type="entry name" value="MetalPrtase_cat_dom_sf_prd"/>
</dbReference>
<dbReference type="InterPro" id="IPR002036">
    <property type="entry name" value="YbeY"/>
</dbReference>
<keyword evidence="7" id="KW-0963">Cytoplasm</keyword>
<keyword evidence="6 7" id="KW-0862">Zinc</keyword>
<keyword evidence="7" id="KW-0698">rRNA processing</keyword>
<comment type="caution">
    <text evidence="8">The sequence shown here is derived from an EMBL/GenBank/DDBJ whole genome shotgun (WGS) entry which is preliminary data.</text>
</comment>
<keyword evidence="3 7" id="KW-0479">Metal-binding</keyword>
<dbReference type="GO" id="GO:0008270">
    <property type="term" value="F:zinc ion binding"/>
    <property type="evidence" value="ECO:0007669"/>
    <property type="project" value="UniProtKB-UniRule"/>
</dbReference>
<keyword evidence="7" id="KW-0690">Ribosome biogenesis</keyword>